<dbReference type="AlphaFoldDB" id="A0A9W6JB07"/>
<protein>
    <recommendedName>
        <fullName evidence="5">Lectin-like protein BA14k</fullName>
    </recommendedName>
</protein>
<evidence type="ECO:0000256" key="1">
    <source>
        <dbReference type="SAM" id="Phobius"/>
    </source>
</evidence>
<organism evidence="3 4">
    <name type="scientific">Ancylobacter dichloromethanicus</name>
    <dbReference type="NCBI Taxonomy" id="518825"/>
    <lineage>
        <taxon>Bacteria</taxon>
        <taxon>Pseudomonadati</taxon>
        <taxon>Pseudomonadota</taxon>
        <taxon>Alphaproteobacteria</taxon>
        <taxon>Hyphomicrobiales</taxon>
        <taxon>Xanthobacteraceae</taxon>
        <taxon>Ancylobacter</taxon>
    </lineage>
</organism>
<feature type="chain" id="PRO_5040995201" description="Lectin-like protein BA14k" evidence="2">
    <location>
        <begin position="29"/>
        <end position="108"/>
    </location>
</feature>
<keyword evidence="1" id="KW-0472">Membrane</keyword>
<evidence type="ECO:0000256" key="2">
    <source>
        <dbReference type="SAM" id="SignalP"/>
    </source>
</evidence>
<feature type="transmembrane region" description="Helical" evidence="1">
    <location>
        <begin position="57"/>
        <end position="81"/>
    </location>
</feature>
<dbReference type="RefSeq" id="WP_213368970.1">
    <property type="nucleotide sequence ID" value="NZ_BSFJ01000035.1"/>
</dbReference>
<evidence type="ECO:0008006" key="5">
    <source>
        <dbReference type="Google" id="ProtNLM"/>
    </source>
</evidence>
<keyword evidence="1" id="KW-0812">Transmembrane</keyword>
<proteinExistence type="predicted"/>
<comment type="caution">
    <text evidence="3">The sequence shown here is derived from an EMBL/GenBank/DDBJ whole genome shotgun (WGS) entry which is preliminary data.</text>
</comment>
<keyword evidence="4" id="KW-1185">Reference proteome</keyword>
<dbReference type="EMBL" id="BSFJ01000035">
    <property type="protein sequence ID" value="GLK74235.1"/>
    <property type="molecule type" value="Genomic_DNA"/>
</dbReference>
<evidence type="ECO:0000313" key="4">
    <source>
        <dbReference type="Proteomes" id="UP001143370"/>
    </source>
</evidence>
<dbReference type="Proteomes" id="UP001143370">
    <property type="component" value="Unassembled WGS sequence"/>
</dbReference>
<gene>
    <name evidence="3" type="ORF">GCM10017643_43530</name>
</gene>
<name>A0A9W6JB07_9HYPH</name>
<reference evidence="3" key="1">
    <citation type="journal article" date="2014" name="Int. J. Syst. Evol. Microbiol.">
        <title>Complete genome sequence of Corynebacterium casei LMG S-19264T (=DSM 44701T), isolated from a smear-ripened cheese.</title>
        <authorList>
            <consortium name="US DOE Joint Genome Institute (JGI-PGF)"/>
            <person name="Walter F."/>
            <person name="Albersmeier A."/>
            <person name="Kalinowski J."/>
            <person name="Ruckert C."/>
        </authorList>
    </citation>
    <scope>NUCLEOTIDE SEQUENCE</scope>
    <source>
        <strain evidence="3">VKM B-2484</strain>
    </source>
</reference>
<accession>A0A9W6JB07</accession>
<feature type="signal peptide" evidence="2">
    <location>
        <begin position="1"/>
        <end position="28"/>
    </location>
</feature>
<evidence type="ECO:0000313" key="3">
    <source>
        <dbReference type="EMBL" id="GLK74235.1"/>
    </source>
</evidence>
<reference evidence="3" key="2">
    <citation type="submission" date="2023-01" db="EMBL/GenBank/DDBJ databases">
        <authorList>
            <person name="Sun Q."/>
            <person name="Evtushenko L."/>
        </authorList>
    </citation>
    <scope>NUCLEOTIDE SEQUENCE</scope>
    <source>
        <strain evidence="3">VKM B-2484</strain>
    </source>
</reference>
<keyword evidence="1" id="KW-1133">Transmembrane helix</keyword>
<sequence>MIRFTKTSKLAALALAGATLLTAVPAAADGWRGPGWRGPGWGGPGYYYGPRRHNNGAAVAAGIIGGLAVGAIAAGAANNYYRPSCWMETRTLYNSWGQPYYRDVRVCR</sequence>
<keyword evidence="2" id="KW-0732">Signal</keyword>